<dbReference type="Gene3D" id="2.160.20.70">
    <property type="match status" value="1"/>
</dbReference>
<keyword evidence="5" id="KW-0143">Chaperone</keyword>
<feature type="compositionally biased region" description="Low complexity" evidence="7">
    <location>
        <begin position="8"/>
        <end position="46"/>
    </location>
</feature>
<comment type="caution">
    <text evidence="9">The sequence shown here is derived from an EMBL/GenBank/DDBJ whole genome shotgun (WGS) entry which is preliminary data.</text>
</comment>
<name>A0A836C3E2_9CHLO</name>
<evidence type="ECO:0000256" key="4">
    <source>
        <dbReference type="ARBA" id="ARBA00022990"/>
    </source>
</evidence>
<gene>
    <name evidence="9" type="ORF">HYH03_004335</name>
</gene>
<feature type="region of interest" description="Disordered" evidence="7">
    <location>
        <begin position="59"/>
        <end position="83"/>
    </location>
</feature>
<sequence length="519" mass="52459">MASDPEVSTGAGPAAPALPPAASEADPAAPASASGDGADASTSTGSMSTAAAVVLDKLATLDVARKAERERRREETRAAADPRESVAAFLSAFAARQRNVEEAIQRLLQQHQAQLAGAQTQAAPPPAVVAAAPQPSTNGPDASRPLPVNAASPEAVNASLELVSAEVLSMEQSAAGASYYLPPYDQKQCAAAVAAMRAAIESARATVVPRKRFAFGSKKVAKVSGLDLSAAAAAAAPATTATASPATQDPFATPTTSTSTASAPAATAAAAAEDDDAPAALSVSEQDRALVARGRGLMGLTGATVVLRAADLESGADTGTGTSGTGAAGAAGGAGGGGVGDFVLLGLTRCTVVVVGRLRALRMAGLRGCRVVAGPVTGGCFLDDVRGCSLALAAYQVRVHRAHASTLFLRVRSNPIVEHCDGIRVAPWGAGVAQEPRLQALLAAHKLGEENGSWQKVDDFGWIKAQQSPHWALLPEAEWPQPPMEVPQAVWERPPSERGAEAEAAGRQQAAAGADVDEI</sequence>
<feature type="domain" description="C-CAP/cofactor C-like" evidence="8">
    <location>
        <begin position="309"/>
        <end position="462"/>
    </location>
</feature>
<feature type="region of interest" description="Disordered" evidence="7">
    <location>
        <begin position="239"/>
        <end position="265"/>
    </location>
</feature>
<dbReference type="Pfam" id="PF07986">
    <property type="entry name" value="TBCC"/>
    <property type="match status" value="1"/>
</dbReference>
<comment type="similarity">
    <text evidence="2">Belongs to the TBCC family.</text>
</comment>
<proteinExistence type="inferred from homology"/>
<dbReference type="InterPro" id="IPR006599">
    <property type="entry name" value="CARP_motif"/>
</dbReference>
<dbReference type="InterPro" id="IPR027684">
    <property type="entry name" value="TBCC"/>
</dbReference>
<evidence type="ECO:0000256" key="5">
    <source>
        <dbReference type="ARBA" id="ARBA00023186"/>
    </source>
</evidence>
<dbReference type="AlphaFoldDB" id="A0A836C3E2"/>
<evidence type="ECO:0000259" key="8">
    <source>
        <dbReference type="PROSITE" id="PS51329"/>
    </source>
</evidence>
<dbReference type="PANTHER" id="PTHR15139:SF0">
    <property type="entry name" value="TUBULIN-SPECIFIC CHAPERONE C"/>
    <property type="match status" value="1"/>
</dbReference>
<dbReference type="GO" id="GO:0007023">
    <property type="term" value="P:post-chaperonin tubulin folding pathway"/>
    <property type="evidence" value="ECO:0007669"/>
    <property type="project" value="InterPro"/>
</dbReference>
<evidence type="ECO:0000256" key="6">
    <source>
        <dbReference type="ARBA" id="ARBA00026055"/>
    </source>
</evidence>
<feature type="region of interest" description="Disordered" evidence="7">
    <location>
        <begin position="489"/>
        <end position="519"/>
    </location>
</feature>
<accession>A0A836C3E2</accession>
<dbReference type="Pfam" id="PF16752">
    <property type="entry name" value="TBCC_N"/>
    <property type="match status" value="1"/>
</dbReference>
<dbReference type="PROSITE" id="PS51329">
    <property type="entry name" value="C_CAP_COFACTOR_C"/>
    <property type="match status" value="1"/>
</dbReference>
<feature type="compositionally biased region" description="Basic and acidic residues" evidence="7">
    <location>
        <begin position="63"/>
        <end position="83"/>
    </location>
</feature>
<dbReference type="Gene3D" id="1.20.58.1250">
    <property type="entry name" value="Tubulin Binding Cofactor C, N-terminal domain"/>
    <property type="match status" value="1"/>
</dbReference>
<keyword evidence="4" id="KW-0007">Acetylation</keyword>
<evidence type="ECO:0000256" key="1">
    <source>
        <dbReference type="ARBA" id="ARBA00004496"/>
    </source>
</evidence>
<evidence type="ECO:0000256" key="7">
    <source>
        <dbReference type="SAM" id="MobiDB-lite"/>
    </source>
</evidence>
<keyword evidence="3" id="KW-0963">Cytoplasm</keyword>
<evidence type="ECO:0000256" key="3">
    <source>
        <dbReference type="ARBA" id="ARBA00022490"/>
    </source>
</evidence>
<dbReference type="PANTHER" id="PTHR15139">
    <property type="entry name" value="TUBULIN FOLDING COFACTOR C"/>
    <property type="match status" value="1"/>
</dbReference>
<evidence type="ECO:0000256" key="2">
    <source>
        <dbReference type="ARBA" id="ARBA00008848"/>
    </source>
</evidence>
<reference evidence="9" key="1">
    <citation type="journal article" date="2020" name="bioRxiv">
        <title>Comparative genomics of Chlamydomonas.</title>
        <authorList>
            <person name="Craig R.J."/>
            <person name="Hasan A.R."/>
            <person name="Ness R.W."/>
            <person name="Keightley P.D."/>
        </authorList>
    </citation>
    <scope>NUCLEOTIDE SEQUENCE</scope>
    <source>
        <strain evidence="9">CCAP 11/70</strain>
    </source>
</reference>
<dbReference type="InterPro" id="IPR031925">
    <property type="entry name" value="TBCC_N"/>
</dbReference>
<dbReference type="OrthoDB" id="194775at2759"/>
<dbReference type="GO" id="GO:0007021">
    <property type="term" value="P:tubulin complex assembly"/>
    <property type="evidence" value="ECO:0007669"/>
    <property type="project" value="TreeGrafter"/>
</dbReference>
<feature type="region of interest" description="Disordered" evidence="7">
    <location>
        <begin position="1"/>
        <end position="46"/>
    </location>
</feature>
<dbReference type="GO" id="GO:0015631">
    <property type="term" value="F:tubulin binding"/>
    <property type="evidence" value="ECO:0007669"/>
    <property type="project" value="InterPro"/>
</dbReference>
<dbReference type="SMART" id="SM00673">
    <property type="entry name" value="CARP"/>
    <property type="match status" value="2"/>
</dbReference>
<dbReference type="InterPro" id="IPR016098">
    <property type="entry name" value="CAP/MinC_C"/>
</dbReference>
<dbReference type="Proteomes" id="UP000612055">
    <property type="component" value="Unassembled WGS sequence"/>
</dbReference>
<protein>
    <recommendedName>
        <fullName evidence="8">C-CAP/cofactor C-like domain-containing protein</fullName>
    </recommendedName>
</protein>
<comment type="subunit">
    <text evidence="6">Supercomplex made of cofactors A to E. Cofactors A and D function by capturing and stabilizing tubulin in a quasi-native conformation. Cofactor E binds to the cofactor D-tubulin complex; interaction with cofactor C then causes the release of tubulin polypeptides that are committed to the native state.</text>
</comment>
<dbReference type="EMBL" id="JAEHOE010000013">
    <property type="protein sequence ID" value="KAG2497589.1"/>
    <property type="molecule type" value="Genomic_DNA"/>
</dbReference>
<feature type="compositionally biased region" description="Low complexity" evidence="7">
    <location>
        <begin position="502"/>
        <end position="519"/>
    </location>
</feature>
<evidence type="ECO:0000313" key="9">
    <source>
        <dbReference type="EMBL" id="KAG2497589.1"/>
    </source>
</evidence>
<dbReference type="GO" id="GO:0005737">
    <property type="term" value="C:cytoplasm"/>
    <property type="evidence" value="ECO:0007669"/>
    <property type="project" value="UniProtKB-SubCell"/>
</dbReference>
<evidence type="ECO:0000313" key="10">
    <source>
        <dbReference type="Proteomes" id="UP000612055"/>
    </source>
</evidence>
<dbReference type="InterPro" id="IPR038397">
    <property type="entry name" value="TBCC_N_sf"/>
</dbReference>
<dbReference type="InterPro" id="IPR017901">
    <property type="entry name" value="C-CAP_CF_C-like"/>
</dbReference>
<dbReference type="InterPro" id="IPR012945">
    <property type="entry name" value="Tubulin-bd_cofactor_C_dom"/>
</dbReference>
<keyword evidence="10" id="KW-1185">Reference proteome</keyword>
<comment type="subcellular location">
    <subcellularLocation>
        <location evidence="1">Cytoplasm</location>
    </subcellularLocation>
</comment>
<organism evidence="9 10">
    <name type="scientific">Edaphochlamys debaryana</name>
    <dbReference type="NCBI Taxonomy" id="47281"/>
    <lineage>
        <taxon>Eukaryota</taxon>
        <taxon>Viridiplantae</taxon>
        <taxon>Chlorophyta</taxon>
        <taxon>core chlorophytes</taxon>
        <taxon>Chlorophyceae</taxon>
        <taxon>CS clade</taxon>
        <taxon>Chlamydomonadales</taxon>
        <taxon>Chlamydomonadales incertae sedis</taxon>
        <taxon>Edaphochlamys</taxon>
    </lineage>
</organism>